<dbReference type="Pfam" id="PF00857">
    <property type="entry name" value="Isochorismatase"/>
    <property type="match status" value="1"/>
</dbReference>
<dbReference type="SUPFAM" id="SSF47616">
    <property type="entry name" value="GST C-terminal domain-like"/>
    <property type="match status" value="1"/>
</dbReference>
<gene>
    <name evidence="4" type="ORF">P154DRAFT_460288</name>
</gene>
<dbReference type="PANTHER" id="PTHR31212:SF5">
    <property type="entry name" value="ISOCHORISMATASE FAMILY PROTEIN FAMILY (AFU_ORTHOLOGUE AFUA_3G14500)"/>
    <property type="match status" value="1"/>
</dbReference>
<dbReference type="EMBL" id="ML977571">
    <property type="protein sequence ID" value="KAF2003652.1"/>
    <property type="molecule type" value="Genomic_DNA"/>
</dbReference>
<feature type="region of interest" description="Disordered" evidence="2">
    <location>
        <begin position="98"/>
        <end position="119"/>
    </location>
</feature>
<feature type="compositionally biased region" description="Basic residues" evidence="2">
    <location>
        <begin position="354"/>
        <end position="363"/>
    </location>
</feature>
<name>A0A6A5WPM3_9PLEO</name>
<comment type="similarity">
    <text evidence="1">Belongs to the isochorismatase family.</text>
</comment>
<reference evidence="4" key="1">
    <citation type="journal article" date="2020" name="Stud. Mycol.">
        <title>101 Dothideomycetes genomes: a test case for predicting lifestyles and emergence of pathogens.</title>
        <authorList>
            <person name="Haridas S."/>
            <person name="Albert R."/>
            <person name="Binder M."/>
            <person name="Bloem J."/>
            <person name="Labutti K."/>
            <person name="Salamov A."/>
            <person name="Andreopoulos B."/>
            <person name="Baker S."/>
            <person name="Barry K."/>
            <person name="Bills G."/>
            <person name="Bluhm B."/>
            <person name="Cannon C."/>
            <person name="Castanera R."/>
            <person name="Culley D."/>
            <person name="Daum C."/>
            <person name="Ezra D."/>
            <person name="Gonzalez J."/>
            <person name="Henrissat B."/>
            <person name="Kuo A."/>
            <person name="Liang C."/>
            <person name="Lipzen A."/>
            <person name="Lutzoni F."/>
            <person name="Magnuson J."/>
            <person name="Mondo S."/>
            <person name="Nolan M."/>
            <person name="Ohm R."/>
            <person name="Pangilinan J."/>
            <person name="Park H.-J."/>
            <person name="Ramirez L."/>
            <person name="Alfaro M."/>
            <person name="Sun H."/>
            <person name="Tritt A."/>
            <person name="Yoshinaga Y."/>
            <person name="Zwiers L.-H."/>
            <person name="Turgeon B."/>
            <person name="Goodwin S."/>
            <person name="Spatafora J."/>
            <person name="Crous P."/>
            <person name="Grigoriev I."/>
        </authorList>
    </citation>
    <scope>NUCLEOTIDE SEQUENCE</scope>
    <source>
        <strain evidence="4">CBS 123094</strain>
    </source>
</reference>
<feature type="compositionally biased region" description="Basic and acidic residues" evidence="2">
    <location>
        <begin position="320"/>
        <end position="333"/>
    </location>
</feature>
<dbReference type="InterPro" id="IPR036282">
    <property type="entry name" value="Glutathione-S-Trfase_C_sf"/>
</dbReference>
<dbReference type="AlphaFoldDB" id="A0A6A5WPM3"/>
<evidence type="ECO:0000256" key="2">
    <source>
        <dbReference type="SAM" id="MobiDB-lite"/>
    </source>
</evidence>
<organism evidence="4 5">
    <name type="scientific">Amniculicola lignicola CBS 123094</name>
    <dbReference type="NCBI Taxonomy" id="1392246"/>
    <lineage>
        <taxon>Eukaryota</taxon>
        <taxon>Fungi</taxon>
        <taxon>Dikarya</taxon>
        <taxon>Ascomycota</taxon>
        <taxon>Pezizomycotina</taxon>
        <taxon>Dothideomycetes</taxon>
        <taxon>Pleosporomycetidae</taxon>
        <taxon>Pleosporales</taxon>
        <taxon>Amniculicolaceae</taxon>
        <taxon>Amniculicola</taxon>
    </lineage>
</organism>
<evidence type="ECO:0000259" key="3">
    <source>
        <dbReference type="PROSITE" id="PS51471"/>
    </source>
</evidence>
<dbReference type="CDD" id="cd00431">
    <property type="entry name" value="cysteine_hydrolases"/>
    <property type="match status" value="1"/>
</dbReference>
<dbReference type="InterPro" id="IPR027450">
    <property type="entry name" value="AlkB-like"/>
</dbReference>
<feature type="compositionally biased region" description="Basic and acidic residues" evidence="2">
    <location>
        <begin position="364"/>
        <end position="399"/>
    </location>
</feature>
<dbReference type="Proteomes" id="UP000799779">
    <property type="component" value="Unassembled WGS sequence"/>
</dbReference>
<feature type="non-terminal residue" evidence="4">
    <location>
        <position position="1008"/>
    </location>
</feature>
<evidence type="ECO:0000313" key="5">
    <source>
        <dbReference type="Proteomes" id="UP000799779"/>
    </source>
</evidence>
<dbReference type="InterPro" id="IPR005123">
    <property type="entry name" value="Oxoglu/Fe-dep_dioxygenase_dom"/>
</dbReference>
<dbReference type="Pfam" id="PF13532">
    <property type="entry name" value="2OG-FeII_Oxy_2"/>
    <property type="match status" value="1"/>
</dbReference>
<dbReference type="Gene3D" id="3.40.50.850">
    <property type="entry name" value="Isochorismatase-like"/>
    <property type="match status" value="1"/>
</dbReference>
<accession>A0A6A5WPM3</accession>
<dbReference type="InterPro" id="IPR037151">
    <property type="entry name" value="AlkB-like_sf"/>
</dbReference>
<dbReference type="GO" id="GO:0006307">
    <property type="term" value="P:DNA alkylation repair"/>
    <property type="evidence" value="ECO:0007669"/>
    <property type="project" value="InterPro"/>
</dbReference>
<evidence type="ECO:0000256" key="1">
    <source>
        <dbReference type="ARBA" id="ARBA00006336"/>
    </source>
</evidence>
<feature type="compositionally biased region" description="Polar residues" evidence="2">
    <location>
        <begin position="307"/>
        <end position="319"/>
    </location>
</feature>
<feature type="compositionally biased region" description="Basic and acidic residues" evidence="2">
    <location>
        <begin position="456"/>
        <end position="469"/>
    </location>
</feature>
<proteinExistence type="inferred from homology"/>
<sequence length="1008" mass="113745">MMSLLELISQNQPHFQTHKALIVIGLQNDFILPDGKLPVNTRNGFVDRISTLIPNFRKNSANVIWLQTLYETDRLAGDPSTGEGDAVVVGGLVDGVESSEDEDDDFPKDLIQPAPSRSSRHKQRALDLLKKVSTRRRVVPREVIQAIAEEDEDEELFLLRASKRGPACQPNTPGAEFADSIKTHIEPSDTIVQTTNYSAFLGTRLLLILRAKLVTELYICGCITNVSVLATVVDAARHGIKINVVEDCLGFRKQSRHDEALKRMVNFFDANLVQSEEVNNPRGSEDTQSESVHQNGSKVAHDELQAMRNQSDASAAESRNTTDTKLSDKEFMDKLTQGAKIPDQNIQPTPTKQKMVKSKIRMRTRSDRNKKEDDKKAKAETAEPSKKGETNESTPEKPRRPAVIKAESSDKLREGPIRREKSLKSSASQPSLSSLSLGTKERLSSSRMRFALSRATKSESHEVEEERHKGTPASPAKSLMKRSSAVPIDQSTPPSNDPPPALKPNPTPTPDRSSTTSTTTTMSKSKLKSLANFPTLGPGDTIAEGDSRIIYDFFPSDLKHPSDRSRPLKDLIFTQLYNEVHWQKMLHQQGEVPRLVCCQGEFGPDGSMPVYRHPTDQALPLLHFSPKVHVIRKQAEKLAGHPLNHVLIQLYRSGNDYISEHSDKTLDIVRGSNIVNVSFGAQRTMRLRTKKDAKSKDEEEDSQRTTQRVAMPHNSMFVLGLESNQRWLHGIMADKRIPAERSAEETAYSGMRISLTFRHIGTFLDAENTTIWGQGATSKEQRDAQEVINDSEEDNERIVRAFSKENHESTFSWDEHYGSGFDVLHFRNPPEDVPILFASHNTVETKMVQIFLAEMKMNHIVLEPPALVKEFEVDRQVCYRDTDIFHTETINPFSILGYLDRFFPLDRDDRGRAAHSASCDIAFFTSGLSKYWMNRQVPGFEQQFIDMLECLEERVALSPGPFITGRRFALGDCAAWPVVDDVAARWEEWDEERFPALTEWWRGTWRRK</sequence>
<feature type="region of interest" description="Disordered" evidence="2">
    <location>
        <begin position="688"/>
        <end position="707"/>
    </location>
</feature>
<feature type="compositionally biased region" description="Pro residues" evidence="2">
    <location>
        <begin position="495"/>
        <end position="509"/>
    </location>
</feature>
<dbReference type="SUPFAM" id="SSF51197">
    <property type="entry name" value="Clavaminate synthase-like"/>
    <property type="match status" value="1"/>
</dbReference>
<dbReference type="InterPro" id="IPR032854">
    <property type="entry name" value="ALKBH3"/>
</dbReference>
<protein>
    <recommendedName>
        <fullName evidence="3">Fe2OG dioxygenase domain-containing protein</fullName>
    </recommendedName>
</protein>
<evidence type="ECO:0000313" key="4">
    <source>
        <dbReference type="EMBL" id="KAF2003652.1"/>
    </source>
</evidence>
<feature type="region of interest" description="Disordered" evidence="2">
    <location>
        <begin position="276"/>
        <end position="539"/>
    </location>
</feature>
<feature type="domain" description="Fe2OG dioxygenase" evidence="3">
    <location>
        <begin position="642"/>
        <end position="761"/>
    </location>
</feature>
<dbReference type="CDD" id="cd00299">
    <property type="entry name" value="GST_C_family"/>
    <property type="match status" value="1"/>
</dbReference>
<dbReference type="GO" id="GO:0051213">
    <property type="term" value="F:dioxygenase activity"/>
    <property type="evidence" value="ECO:0007669"/>
    <property type="project" value="InterPro"/>
</dbReference>
<feature type="compositionally biased region" description="Basic and acidic residues" evidence="2">
    <location>
        <begin position="407"/>
        <end position="423"/>
    </location>
</feature>
<dbReference type="InterPro" id="IPR000868">
    <property type="entry name" value="Isochorismatase-like_dom"/>
</dbReference>
<dbReference type="OrthoDB" id="445341at2759"/>
<dbReference type="PROSITE" id="PS51471">
    <property type="entry name" value="FE2OG_OXY"/>
    <property type="match status" value="1"/>
</dbReference>
<dbReference type="PANTHER" id="PTHR31212">
    <property type="entry name" value="ALPHA-KETOGLUTARATE-DEPENDENT DIOXYGENASE ALKB HOMOLOG 3"/>
    <property type="match status" value="1"/>
</dbReference>
<feature type="compositionally biased region" description="Low complexity" evidence="2">
    <location>
        <begin position="424"/>
        <end position="437"/>
    </location>
</feature>
<dbReference type="Pfam" id="PF13410">
    <property type="entry name" value="GST_C_2"/>
    <property type="match status" value="1"/>
</dbReference>
<keyword evidence="5" id="KW-1185">Reference proteome</keyword>
<dbReference type="InterPro" id="IPR036380">
    <property type="entry name" value="Isochorismatase-like_sf"/>
</dbReference>
<dbReference type="SUPFAM" id="SSF52499">
    <property type="entry name" value="Isochorismatase-like hydrolases"/>
    <property type="match status" value="1"/>
</dbReference>
<dbReference type="Gene3D" id="2.60.120.590">
    <property type="entry name" value="Alpha-ketoglutarate-dependent dioxygenase AlkB-like"/>
    <property type="match status" value="1"/>
</dbReference>
<feature type="compositionally biased region" description="Low complexity" evidence="2">
    <location>
        <begin position="510"/>
        <end position="530"/>
    </location>
</feature>